<protein>
    <recommendedName>
        <fullName evidence="3">Cell division protein ZapA</fullName>
    </recommendedName>
</protein>
<evidence type="ECO:0008006" key="3">
    <source>
        <dbReference type="Google" id="ProtNLM"/>
    </source>
</evidence>
<dbReference type="Proteomes" id="UP000010408">
    <property type="component" value="Unassembled WGS sequence"/>
</dbReference>
<evidence type="ECO:0000313" key="2">
    <source>
        <dbReference type="Proteomes" id="UP000010408"/>
    </source>
</evidence>
<organism evidence="1 2">
    <name type="scientific">Porphyromonas catoniae F0037</name>
    <dbReference type="NCBI Taxonomy" id="1127696"/>
    <lineage>
        <taxon>Bacteria</taxon>
        <taxon>Pseudomonadati</taxon>
        <taxon>Bacteroidota</taxon>
        <taxon>Bacteroidia</taxon>
        <taxon>Bacteroidales</taxon>
        <taxon>Porphyromonadaceae</taxon>
        <taxon>Porphyromonas</taxon>
    </lineage>
</organism>
<comment type="caution">
    <text evidence="1">The sequence shown here is derived from an EMBL/GenBank/DDBJ whole genome shotgun (WGS) entry which is preliminary data.</text>
</comment>
<dbReference type="eggNOG" id="ENOG5033HMZ">
    <property type="taxonomic scope" value="Bacteria"/>
</dbReference>
<dbReference type="AlphaFoldDB" id="L1NIN9"/>
<reference evidence="1 2" key="1">
    <citation type="submission" date="2012-05" db="EMBL/GenBank/DDBJ databases">
        <authorList>
            <person name="Weinstock G."/>
            <person name="Sodergren E."/>
            <person name="Lobos E.A."/>
            <person name="Fulton L."/>
            <person name="Fulton R."/>
            <person name="Courtney L."/>
            <person name="Fronick C."/>
            <person name="O'Laughlin M."/>
            <person name="Godfrey J."/>
            <person name="Wilson R.M."/>
            <person name="Miner T."/>
            <person name="Farmer C."/>
            <person name="Delehaunty K."/>
            <person name="Cordes M."/>
            <person name="Minx P."/>
            <person name="Tomlinson C."/>
            <person name="Chen J."/>
            <person name="Wollam A."/>
            <person name="Pepin K.H."/>
            <person name="Bhonagiri V."/>
            <person name="Zhang X."/>
            <person name="Suruliraj S."/>
            <person name="Warren W."/>
            <person name="Mitreva M."/>
            <person name="Mardis E.R."/>
            <person name="Wilson R.K."/>
        </authorList>
    </citation>
    <scope>NUCLEOTIDE SEQUENCE [LARGE SCALE GENOMIC DNA]</scope>
    <source>
        <strain evidence="1 2">F0037</strain>
    </source>
</reference>
<dbReference type="InterPro" id="IPR036192">
    <property type="entry name" value="Cell_div_ZapA-like_sf"/>
</dbReference>
<sequence>MDPERSPLQRISIIVERARLYLRVPREHEALYRKAGEEITRTVRLYKAKYPNQSEIPSGGYLAMAAVDIAVRQEEVRQALEAKTEQLQPRLQKINEALENLIHSSCDLLQH</sequence>
<evidence type="ECO:0000313" key="1">
    <source>
        <dbReference type="EMBL" id="EKY03201.1"/>
    </source>
</evidence>
<proteinExistence type="predicted"/>
<dbReference type="STRING" id="1127696.HMPREF9134_00090"/>
<name>L1NIN9_9PORP</name>
<dbReference type="SUPFAM" id="SSF102829">
    <property type="entry name" value="Cell division protein ZapA-like"/>
    <property type="match status" value="1"/>
</dbReference>
<dbReference type="HOGENOM" id="CLU_2059234_0_0_10"/>
<dbReference type="RefSeq" id="WP_005468050.1">
    <property type="nucleotide sequence ID" value="NZ_KB291034.1"/>
</dbReference>
<gene>
    <name evidence="1" type="ORF">HMPREF9134_00090</name>
</gene>
<dbReference type="InterPro" id="IPR007838">
    <property type="entry name" value="Cell_div_ZapA-like"/>
</dbReference>
<dbReference type="PATRIC" id="fig|1127696.3.peg.77"/>
<accession>L1NIN9</accession>
<dbReference type="EMBL" id="AMEQ01000003">
    <property type="protein sequence ID" value="EKY03201.1"/>
    <property type="molecule type" value="Genomic_DNA"/>
</dbReference>
<dbReference type="Pfam" id="PF05164">
    <property type="entry name" value="ZapA"/>
    <property type="match status" value="1"/>
</dbReference>